<comment type="caution">
    <text evidence="2">The sequence shown here is derived from an EMBL/GenBank/DDBJ whole genome shotgun (WGS) entry which is preliminary data.</text>
</comment>
<name>A0AAW0GF26_9APHY</name>
<evidence type="ECO:0000313" key="3">
    <source>
        <dbReference type="Proteomes" id="UP001385951"/>
    </source>
</evidence>
<feature type="region of interest" description="Disordered" evidence="1">
    <location>
        <begin position="305"/>
        <end position="343"/>
    </location>
</feature>
<organism evidence="2 3">
    <name type="scientific">Cerrena zonata</name>
    <dbReference type="NCBI Taxonomy" id="2478898"/>
    <lineage>
        <taxon>Eukaryota</taxon>
        <taxon>Fungi</taxon>
        <taxon>Dikarya</taxon>
        <taxon>Basidiomycota</taxon>
        <taxon>Agaricomycotina</taxon>
        <taxon>Agaricomycetes</taxon>
        <taxon>Polyporales</taxon>
        <taxon>Cerrenaceae</taxon>
        <taxon>Cerrena</taxon>
    </lineage>
</organism>
<sequence>MNVNFGQVYLVRSLGNRLLTSLGNIEATPVASLTFVSFTTGDILYITGDAETLVGAEARSLMDRQNVLTTVHTTGYIFVRDALPVRQRPGTEVEQSPYSPPIRLLNEEKQSNKTTQFSDEVTVTLASIEMHSNDIATFAWETSKPVKILPGQTAVLDFTDLIGSPGYQHMAPWNPTSVNDDRIRTWTVSSAHLPVDEGTKRFELTMREKPSGAVTGALFTIARKLRDMRPCVVEGLYTDGLESQIDRDCRRLRTSKTLDVARGDAATTTALDWRRDRFHSIPQHAQCHYVGQDGHQSSLLQHHIPPLYPRTRNSPTHDLSHPPLHLRNPQPPTYSPPARRLLT</sequence>
<proteinExistence type="predicted"/>
<accession>A0AAW0GF26</accession>
<protein>
    <submittedName>
        <fullName evidence="2">Uncharacterized protein</fullName>
    </submittedName>
</protein>
<dbReference type="AlphaFoldDB" id="A0AAW0GF26"/>
<dbReference type="EMBL" id="JASBNA010000007">
    <property type="protein sequence ID" value="KAK7690212.1"/>
    <property type="molecule type" value="Genomic_DNA"/>
</dbReference>
<dbReference type="PANTHER" id="PTHR42815">
    <property type="entry name" value="FAD-BINDING, PUTATIVE (AFU_ORTHOLOGUE AFUA_6G07600)-RELATED"/>
    <property type="match status" value="1"/>
</dbReference>
<reference evidence="2 3" key="1">
    <citation type="submission" date="2022-09" db="EMBL/GenBank/DDBJ databases">
        <authorList>
            <person name="Palmer J.M."/>
        </authorList>
    </citation>
    <scope>NUCLEOTIDE SEQUENCE [LARGE SCALE GENOMIC DNA]</scope>
    <source>
        <strain evidence="2 3">DSM 7382</strain>
    </source>
</reference>
<evidence type="ECO:0000313" key="2">
    <source>
        <dbReference type="EMBL" id="KAK7690212.1"/>
    </source>
</evidence>
<evidence type="ECO:0000256" key="1">
    <source>
        <dbReference type="SAM" id="MobiDB-lite"/>
    </source>
</evidence>
<gene>
    <name evidence="2" type="ORF">QCA50_006864</name>
</gene>
<dbReference type="Proteomes" id="UP001385951">
    <property type="component" value="Unassembled WGS sequence"/>
</dbReference>
<keyword evidence="3" id="KW-1185">Reference proteome</keyword>
<dbReference type="PANTHER" id="PTHR42815:SF2">
    <property type="entry name" value="FAD-BINDING, PUTATIVE (AFU_ORTHOLOGUE AFUA_6G07600)-RELATED"/>
    <property type="match status" value="1"/>
</dbReference>
<dbReference type="Gene3D" id="2.40.30.10">
    <property type="entry name" value="Translation factors"/>
    <property type="match status" value="1"/>
</dbReference>